<dbReference type="Proteomes" id="UP000703315">
    <property type="component" value="Unassembled WGS sequence"/>
</dbReference>
<feature type="domain" description="DUF4434" evidence="2">
    <location>
        <begin position="214"/>
        <end position="392"/>
    </location>
</feature>
<feature type="region of interest" description="Disordered" evidence="1">
    <location>
        <begin position="39"/>
        <end position="62"/>
    </location>
</feature>
<dbReference type="RefSeq" id="WP_303901418.1">
    <property type="nucleotide sequence ID" value="NZ_DYXC01000012.1"/>
</dbReference>
<dbReference type="EMBL" id="DYXC01000012">
    <property type="protein sequence ID" value="HJF13335.1"/>
    <property type="molecule type" value="Genomic_DNA"/>
</dbReference>
<reference evidence="3" key="2">
    <citation type="submission" date="2021-09" db="EMBL/GenBank/DDBJ databases">
        <authorList>
            <person name="Gilroy R."/>
        </authorList>
    </citation>
    <scope>NUCLEOTIDE SEQUENCE</scope>
    <source>
        <strain evidence="3">ChiHjej13B12-14962</strain>
    </source>
</reference>
<organism evidence="3 4">
    <name type="scientific">Enteractinococcus helveticum</name>
    <dbReference type="NCBI Taxonomy" id="1837282"/>
    <lineage>
        <taxon>Bacteria</taxon>
        <taxon>Bacillati</taxon>
        <taxon>Actinomycetota</taxon>
        <taxon>Actinomycetes</taxon>
        <taxon>Micrococcales</taxon>
        <taxon>Micrococcaceae</taxon>
    </lineage>
</organism>
<dbReference type="Pfam" id="PF14488">
    <property type="entry name" value="DUF4434"/>
    <property type="match status" value="1"/>
</dbReference>
<accession>A0A921FJH9</accession>
<name>A0A921FJH9_9MICC</name>
<dbReference type="AlphaFoldDB" id="A0A921FJH9"/>
<evidence type="ECO:0000313" key="3">
    <source>
        <dbReference type="EMBL" id="HJF13335.1"/>
    </source>
</evidence>
<feature type="compositionally biased region" description="Low complexity" evidence="1">
    <location>
        <begin position="45"/>
        <end position="62"/>
    </location>
</feature>
<evidence type="ECO:0000313" key="4">
    <source>
        <dbReference type="Proteomes" id="UP000703315"/>
    </source>
</evidence>
<evidence type="ECO:0000256" key="1">
    <source>
        <dbReference type="SAM" id="MobiDB-lite"/>
    </source>
</evidence>
<gene>
    <name evidence="3" type="ORF">K8V32_00830</name>
</gene>
<proteinExistence type="predicted"/>
<reference evidence="3" key="1">
    <citation type="journal article" date="2021" name="PeerJ">
        <title>Extensive microbial diversity within the chicken gut microbiome revealed by metagenomics and culture.</title>
        <authorList>
            <person name="Gilroy R."/>
            <person name="Ravi A."/>
            <person name="Getino M."/>
            <person name="Pursley I."/>
            <person name="Horton D.L."/>
            <person name="Alikhan N.F."/>
            <person name="Baker D."/>
            <person name="Gharbi K."/>
            <person name="Hall N."/>
            <person name="Watson M."/>
            <person name="Adriaenssens E.M."/>
            <person name="Foster-Nyarko E."/>
            <person name="Jarju S."/>
            <person name="Secka A."/>
            <person name="Antonio M."/>
            <person name="Oren A."/>
            <person name="Chaudhuri R.R."/>
            <person name="La Ragione R."/>
            <person name="Hildebrand F."/>
            <person name="Pallen M.J."/>
        </authorList>
    </citation>
    <scope>NUCLEOTIDE SEQUENCE</scope>
    <source>
        <strain evidence="3">ChiHjej13B12-14962</strain>
    </source>
</reference>
<protein>
    <recommendedName>
        <fullName evidence="2">DUF4434 domain-containing protein</fullName>
    </recommendedName>
</protein>
<evidence type="ECO:0000259" key="2">
    <source>
        <dbReference type="Pfam" id="PF14488"/>
    </source>
</evidence>
<dbReference type="InterPro" id="IPR027849">
    <property type="entry name" value="DUF4434"/>
</dbReference>
<sequence length="416" mass="44707">MSKKPQPTRRPAANLRTLLSLLIIAVVGTGTAFGINQLNETENQTEPAPTATPSPTGTESPPICRAEGEFVAGFMSPQADDQQTREILETMNTDAVTFGGRIVPVELSDYPAEVADAVGDRDAYEYTVAMNWDGIDLAEQDQIVQAGDTAYGIIDAGDNSVVITASADGADHFHSLTRTSAQHDTNAFIGLPVPQMRDSGEAWLPDNSYANVVDGFSKKFVTAYHQRGADGYYLAMEMPLTPEDHWNPVTDYYSRQTRIINGIAPGATVLISPYLEGRADRQTISPETAARGYEKFLGLGNGTRILVSPQDGVGVGTTALEADESEAHSVTVEEYFAVLHEVDPERLYVTIEAMTPGGGTPDSREPTTRDRVEEQLDATDPYVQGAIGFQWADPNSMVHIDHIGAGACAAGPGQLE</sequence>
<comment type="caution">
    <text evidence="3">The sequence shown here is derived from an EMBL/GenBank/DDBJ whole genome shotgun (WGS) entry which is preliminary data.</text>
</comment>
<dbReference type="Gene3D" id="3.20.20.80">
    <property type="entry name" value="Glycosidases"/>
    <property type="match status" value="1"/>
</dbReference>